<evidence type="ECO:0000256" key="1">
    <source>
        <dbReference type="SAM" id="Coils"/>
    </source>
</evidence>
<comment type="caution">
    <text evidence="3">The sequence shown here is derived from an EMBL/GenBank/DDBJ whole genome shotgun (WGS) entry which is preliminary data.</text>
</comment>
<keyword evidence="2" id="KW-0812">Transmembrane</keyword>
<keyword evidence="2" id="KW-1133">Transmembrane helix</keyword>
<dbReference type="EMBL" id="JACRSQ010000015">
    <property type="protein sequence ID" value="MBC8544025.1"/>
    <property type="molecule type" value="Genomic_DNA"/>
</dbReference>
<dbReference type="Pfam" id="PF09548">
    <property type="entry name" value="Spore_III_AB"/>
    <property type="match status" value="1"/>
</dbReference>
<organism evidence="3 4">
    <name type="scientific">Bianquea renquensis</name>
    <dbReference type="NCBI Taxonomy" id="2763661"/>
    <lineage>
        <taxon>Bacteria</taxon>
        <taxon>Bacillati</taxon>
        <taxon>Bacillota</taxon>
        <taxon>Clostridia</taxon>
        <taxon>Eubacteriales</taxon>
        <taxon>Bianqueaceae</taxon>
        <taxon>Bianquea</taxon>
    </lineage>
</organism>
<protein>
    <submittedName>
        <fullName evidence="3">Stage III sporulation protein AB</fullName>
    </submittedName>
</protein>
<reference evidence="3" key="1">
    <citation type="submission" date="2020-08" db="EMBL/GenBank/DDBJ databases">
        <title>Genome public.</title>
        <authorList>
            <person name="Liu C."/>
            <person name="Sun Q."/>
        </authorList>
    </citation>
    <scope>NUCLEOTIDE SEQUENCE</scope>
    <source>
        <strain evidence="3">NSJ-32</strain>
    </source>
</reference>
<evidence type="ECO:0000256" key="2">
    <source>
        <dbReference type="SAM" id="Phobius"/>
    </source>
</evidence>
<dbReference type="RefSeq" id="WP_177717834.1">
    <property type="nucleotide sequence ID" value="NZ_JACRSQ010000015.1"/>
</dbReference>
<keyword evidence="1" id="KW-0175">Coiled coil</keyword>
<evidence type="ECO:0000313" key="4">
    <source>
        <dbReference type="Proteomes" id="UP000657006"/>
    </source>
</evidence>
<keyword evidence="4" id="KW-1185">Reference proteome</keyword>
<accession>A0A926I273</accession>
<dbReference type="InterPro" id="IPR014198">
    <property type="entry name" value="Spore_III_AB"/>
</dbReference>
<dbReference type="PIRSF" id="PIRSF021435">
    <property type="entry name" value="SpoIIIAB"/>
    <property type="match status" value="1"/>
</dbReference>
<dbReference type="AlphaFoldDB" id="A0A926I273"/>
<feature type="coiled-coil region" evidence="1">
    <location>
        <begin position="126"/>
        <end position="153"/>
    </location>
</feature>
<dbReference type="Proteomes" id="UP000657006">
    <property type="component" value="Unassembled WGS sequence"/>
</dbReference>
<sequence length="174" mass="19882">MQFYCKMMGLCFLGLTSAMAGLWMSRRMDVRLKEYKELKRALYILASEIRYSASLSDAAEMVGKRIAGGLGRVFTDLSEDMDRKEGKSLDELWSEGVRKRQRELNLDEEDCMMLCSLGKHLAGQDAELLQNQIALLEQYVQDKQERLAEEKRTKGRMYKSLGILGGILIMVVLL</sequence>
<feature type="transmembrane region" description="Helical" evidence="2">
    <location>
        <begin position="6"/>
        <end position="24"/>
    </location>
</feature>
<proteinExistence type="predicted"/>
<keyword evidence="2" id="KW-0472">Membrane</keyword>
<evidence type="ECO:0000313" key="3">
    <source>
        <dbReference type="EMBL" id="MBC8544025.1"/>
    </source>
</evidence>
<name>A0A926I273_9FIRM</name>
<gene>
    <name evidence="3" type="ORF">H8730_10750</name>
</gene>